<dbReference type="Proteomes" id="UP001281761">
    <property type="component" value="Unassembled WGS sequence"/>
</dbReference>
<sequence>MKIGSNDYFMQEHDSTVCDCHNSQRHVLVLSTSPPFPKIVSECGPSSSDPEGRDCDNDPGELEEKRADGNCDGNGCREWADPQNGDVIAENDEFDESGC</sequence>
<proteinExistence type="predicted"/>
<feature type="region of interest" description="Disordered" evidence="1">
    <location>
        <begin position="39"/>
        <end position="68"/>
    </location>
</feature>
<feature type="compositionally biased region" description="Basic and acidic residues" evidence="1">
    <location>
        <begin position="50"/>
        <end position="68"/>
    </location>
</feature>
<gene>
    <name evidence="2" type="ORF">BLNAU_24770</name>
</gene>
<evidence type="ECO:0000313" key="3">
    <source>
        <dbReference type="Proteomes" id="UP001281761"/>
    </source>
</evidence>
<keyword evidence="3" id="KW-1185">Reference proteome</keyword>
<reference evidence="2 3" key="1">
    <citation type="journal article" date="2022" name="bioRxiv">
        <title>Genomics of Preaxostyla Flagellates Illuminates Evolutionary Transitions and the Path Towards Mitochondrial Loss.</title>
        <authorList>
            <person name="Novak L.V.F."/>
            <person name="Treitli S.C."/>
            <person name="Pyrih J."/>
            <person name="Halakuc P."/>
            <person name="Pipaliya S.V."/>
            <person name="Vacek V."/>
            <person name="Brzon O."/>
            <person name="Soukal P."/>
            <person name="Eme L."/>
            <person name="Dacks J.B."/>
            <person name="Karnkowska A."/>
            <person name="Elias M."/>
            <person name="Hampl V."/>
        </authorList>
    </citation>
    <scope>NUCLEOTIDE SEQUENCE [LARGE SCALE GENOMIC DNA]</scope>
    <source>
        <strain evidence="2">NAU3</strain>
        <tissue evidence="2">Gut</tissue>
    </source>
</reference>
<protein>
    <submittedName>
        <fullName evidence="2">Uncharacterized protein</fullName>
    </submittedName>
</protein>
<comment type="caution">
    <text evidence="2">The sequence shown here is derived from an EMBL/GenBank/DDBJ whole genome shotgun (WGS) entry which is preliminary data.</text>
</comment>
<dbReference type="EMBL" id="JARBJD010000690">
    <property type="protein sequence ID" value="KAK2940325.1"/>
    <property type="molecule type" value="Genomic_DNA"/>
</dbReference>
<name>A0ABQ9WLI4_9EUKA</name>
<evidence type="ECO:0000256" key="1">
    <source>
        <dbReference type="SAM" id="MobiDB-lite"/>
    </source>
</evidence>
<evidence type="ECO:0000313" key="2">
    <source>
        <dbReference type="EMBL" id="KAK2940325.1"/>
    </source>
</evidence>
<accession>A0ABQ9WLI4</accession>
<organism evidence="2 3">
    <name type="scientific">Blattamonas nauphoetae</name>
    <dbReference type="NCBI Taxonomy" id="2049346"/>
    <lineage>
        <taxon>Eukaryota</taxon>
        <taxon>Metamonada</taxon>
        <taxon>Preaxostyla</taxon>
        <taxon>Oxymonadida</taxon>
        <taxon>Blattamonas</taxon>
    </lineage>
</organism>